<keyword evidence="2" id="KW-0238">DNA-binding</keyword>
<dbReference type="Pfam" id="PF07729">
    <property type="entry name" value="FCD"/>
    <property type="match status" value="1"/>
</dbReference>
<evidence type="ECO:0000256" key="2">
    <source>
        <dbReference type="ARBA" id="ARBA00023125"/>
    </source>
</evidence>
<dbReference type="InterPro" id="IPR036390">
    <property type="entry name" value="WH_DNA-bd_sf"/>
</dbReference>
<accession>A0ABR8YKY4</accession>
<dbReference type="PANTHER" id="PTHR43537">
    <property type="entry name" value="TRANSCRIPTIONAL REGULATOR, GNTR FAMILY"/>
    <property type="match status" value="1"/>
</dbReference>
<dbReference type="InterPro" id="IPR008920">
    <property type="entry name" value="TF_FadR/GntR_C"/>
</dbReference>
<evidence type="ECO:0000256" key="3">
    <source>
        <dbReference type="ARBA" id="ARBA00023163"/>
    </source>
</evidence>
<evidence type="ECO:0000313" key="5">
    <source>
        <dbReference type="EMBL" id="MBD8044910.1"/>
    </source>
</evidence>
<dbReference type="SMART" id="SM00895">
    <property type="entry name" value="FCD"/>
    <property type="match status" value="1"/>
</dbReference>
<gene>
    <name evidence="5" type="ORF">H9638_13950</name>
</gene>
<evidence type="ECO:0000256" key="1">
    <source>
        <dbReference type="ARBA" id="ARBA00023015"/>
    </source>
</evidence>
<evidence type="ECO:0000313" key="6">
    <source>
        <dbReference type="Proteomes" id="UP000652763"/>
    </source>
</evidence>
<organism evidence="5 6">
    <name type="scientific">Arthrobacter pullicola</name>
    <dbReference type="NCBI Taxonomy" id="2762224"/>
    <lineage>
        <taxon>Bacteria</taxon>
        <taxon>Bacillati</taxon>
        <taxon>Actinomycetota</taxon>
        <taxon>Actinomycetes</taxon>
        <taxon>Micrococcales</taxon>
        <taxon>Micrococcaceae</taxon>
        <taxon>Arthrobacter</taxon>
    </lineage>
</organism>
<dbReference type="SUPFAM" id="SSF48008">
    <property type="entry name" value="GntR ligand-binding domain-like"/>
    <property type="match status" value="1"/>
</dbReference>
<dbReference type="Proteomes" id="UP000652763">
    <property type="component" value="Unassembled WGS sequence"/>
</dbReference>
<keyword evidence="3" id="KW-0804">Transcription</keyword>
<dbReference type="InterPro" id="IPR000524">
    <property type="entry name" value="Tscrpt_reg_HTH_GntR"/>
</dbReference>
<dbReference type="Pfam" id="PF00392">
    <property type="entry name" value="GntR"/>
    <property type="match status" value="1"/>
</dbReference>
<feature type="domain" description="HTH gntR-type" evidence="4">
    <location>
        <begin position="1"/>
        <end position="68"/>
    </location>
</feature>
<dbReference type="InterPro" id="IPR036388">
    <property type="entry name" value="WH-like_DNA-bd_sf"/>
</dbReference>
<comment type="caution">
    <text evidence="5">The sequence shown here is derived from an EMBL/GenBank/DDBJ whole genome shotgun (WGS) entry which is preliminary data.</text>
</comment>
<dbReference type="InterPro" id="IPR011711">
    <property type="entry name" value="GntR_C"/>
</dbReference>
<evidence type="ECO:0000259" key="4">
    <source>
        <dbReference type="PROSITE" id="PS50949"/>
    </source>
</evidence>
<sequence length="223" mass="24014">MRASDRAYAMLREDIVEWRLPPGTVLGEVEQSQRLGISRTPLREALGRLTADGLAAAHNGRGVVVTPISAETVGALFELRQALECQAASLAANRRDPAVFRGLRTDFDAAAARLDADPEEDPARQGYYALVARLDSAIDAAAANPYLTQALGNVRLHLARVRRLAKDNPARLRETASEHATIAGAIAAGDPSMAAAATAVHLHKSLEHFNTVHQLLIREDLFS</sequence>
<proteinExistence type="predicted"/>
<protein>
    <submittedName>
        <fullName evidence="5">GntR family transcriptional regulator</fullName>
    </submittedName>
</protein>
<dbReference type="RefSeq" id="WP_191748361.1">
    <property type="nucleotide sequence ID" value="NZ_JACSQC010000007.1"/>
</dbReference>
<name>A0ABR8YKY4_9MICC</name>
<dbReference type="PROSITE" id="PS50949">
    <property type="entry name" value="HTH_GNTR"/>
    <property type="match status" value="1"/>
</dbReference>
<dbReference type="Gene3D" id="1.10.10.10">
    <property type="entry name" value="Winged helix-like DNA-binding domain superfamily/Winged helix DNA-binding domain"/>
    <property type="match status" value="1"/>
</dbReference>
<reference evidence="5 6" key="1">
    <citation type="submission" date="2020-08" db="EMBL/GenBank/DDBJ databases">
        <title>A Genomic Blueprint of the Chicken Gut Microbiome.</title>
        <authorList>
            <person name="Gilroy R."/>
            <person name="Ravi A."/>
            <person name="Getino M."/>
            <person name="Pursley I."/>
            <person name="Horton D.L."/>
            <person name="Alikhan N.-F."/>
            <person name="Baker D."/>
            <person name="Gharbi K."/>
            <person name="Hall N."/>
            <person name="Watson M."/>
            <person name="Adriaenssens E.M."/>
            <person name="Foster-Nyarko E."/>
            <person name="Jarju S."/>
            <person name="Secka A."/>
            <person name="Antonio M."/>
            <person name="Oren A."/>
            <person name="Chaudhuri R."/>
            <person name="La Ragione R.M."/>
            <person name="Hildebrand F."/>
            <person name="Pallen M.J."/>
        </authorList>
    </citation>
    <scope>NUCLEOTIDE SEQUENCE [LARGE SCALE GENOMIC DNA]</scope>
    <source>
        <strain evidence="5 6">Sa2BUA2</strain>
    </source>
</reference>
<keyword evidence="1" id="KW-0805">Transcription regulation</keyword>
<dbReference type="SUPFAM" id="SSF46785">
    <property type="entry name" value="Winged helix' DNA-binding domain"/>
    <property type="match status" value="1"/>
</dbReference>
<dbReference type="EMBL" id="JACSQC010000007">
    <property type="protein sequence ID" value="MBD8044910.1"/>
    <property type="molecule type" value="Genomic_DNA"/>
</dbReference>
<dbReference type="PANTHER" id="PTHR43537:SF49">
    <property type="entry name" value="TRANSCRIPTIONAL REGULATORY PROTEIN"/>
    <property type="match status" value="1"/>
</dbReference>
<dbReference type="Gene3D" id="1.20.120.530">
    <property type="entry name" value="GntR ligand-binding domain-like"/>
    <property type="match status" value="1"/>
</dbReference>
<dbReference type="SMART" id="SM00345">
    <property type="entry name" value="HTH_GNTR"/>
    <property type="match status" value="1"/>
</dbReference>
<keyword evidence="6" id="KW-1185">Reference proteome</keyword>